<proteinExistence type="predicted"/>
<accession>A0A6J6C6H6</accession>
<dbReference type="AlphaFoldDB" id="A0A6J6C6H6"/>
<organism evidence="1">
    <name type="scientific">freshwater metagenome</name>
    <dbReference type="NCBI Taxonomy" id="449393"/>
    <lineage>
        <taxon>unclassified sequences</taxon>
        <taxon>metagenomes</taxon>
        <taxon>ecological metagenomes</taxon>
    </lineage>
</organism>
<dbReference type="EMBL" id="CAEZSS010000073">
    <property type="protein sequence ID" value="CAB4545878.1"/>
    <property type="molecule type" value="Genomic_DNA"/>
</dbReference>
<sequence length="92" mass="9865">MPVRLTLVFAGYFDSWAKISAIGLLKSILTSSLSKSSSVVAGKKWAGSVSNFSINTPSLVIFAFTCRSAEHETAIAIGREAPWRGNLTTRTS</sequence>
<protein>
    <submittedName>
        <fullName evidence="1">Unannotated protein</fullName>
    </submittedName>
</protein>
<reference evidence="1" key="1">
    <citation type="submission" date="2020-05" db="EMBL/GenBank/DDBJ databases">
        <authorList>
            <person name="Chiriac C."/>
            <person name="Salcher M."/>
            <person name="Ghai R."/>
            <person name="Kavagutti S V."/>
        </authorList>
    </citation>
    <scope>NUCLEOTIDE SEQUENCE</scope>
</reference>
<evidence type="ECO:0000313" key="1">
    <source>
        <dbReference type="EMBL" id="CAB4545878.1"/>
    </source>
</evidence>
<name>A0A6J6C6H6_9ZZZZ</name>
<gene>
    <name evidence="1" type="ORF">UFOPK1505_00482</name>
</gene>